<dbReference type="InterPro" id="IPR007173">
    <property type="entry name" value="ALO_C"/>
</dbReference>
<reference evidence="6" key="1">
    <citation type="submission" date="2022-10" db="EMBL/GenBank/DDBJ databases">
        <title>Culturing micro-colonial fungi from biological soil crusts in the Mojave desert and describing Neophaeococcomyces mojavensis, and introducing the new genera and species Taxawa tesnikishii.</title>
        <authorList>
            <person name="Kurbessoian T."/>
            <person name="Stajich J.E."/>
        </authorList>
    </citation>
    <scope>NUCLEOTIDE SEQUENCE</scope>
    <source>
        <strain evidence="6">TK_1</strain>
    </source>
</reference>
<dbReference type="InterPro" id="IPR016169">
    <property type="entry name" value="FAD-bd_PCMH_sub2"/>
</dbReference>
<dbReference type="Gene3D" id="3.30.43.10">
    <property type="entry name" value="Uridine Diphospho-n-acetylenolpyruvylglucosamine Reductase, domain 2"/>
    <property type="match status" value="1"/>
</dbReference>
<evidence type="ECO:0000256" key="4">
    <source>
        <dbReference type="ARBA" id="ARBA00033418"/>
    </source>
</evidence>
<comment type="pathway">
    <text evidence="1">Cofactor biosynthesis; D-erythroascorbate biosynthesis; dehydro-D-arabinono-1,4-lactone from D-arabinose: step 2/2.</text>
</comment>
<evidence type="ECO:0000313" key="7">
    <source>
        <dbReference type="Proteomes" id="UP001172684"/>
    </source>
</evidence>
<evidence type="ECO:0000313" key="6">
    <source>
        <dbReference type="EMBL" id="KAJ9665571.1"/>
    </source>
</evidence>
<dbReference type="PANTHER" id="PTHR43762:SF1">
    <property type="entry name" value="D-ARABINONO-1,4-LACTONE OXIDASE"/>
    <property type="match status" value="1"/>
</dbReference>
<dbReference type="Proteomes" id="UP001172684">
    <property type="component" value="Unassembled WGS sequence"/>
</dbReference>
<dbReference type="Pfam" id="PF04030">
    <property type="entry name" value="ALO"/>
    <property type="match status" value="1"/>
</dbReference>
<dbReference type="Gene3D" id="3.30.465.10">
    <property type="match status" value="1"/>
</dbReference>
<gene>
    <name evidence="6" type="ORF">H2201_004262</name>
</gene>
<keyword evidence="7" id="KW-1185">Reference proteome</keyword>
<dbReference type="Pfam" id="PF01565">
    <property type="entry name" value="FAD_binding_4"/>
    <property type="match status" value="1"/>
</dbReference>
<dbReference type="EC" id="1.1.3.37" evidence="2"/>
<dbReference type="PROSITE" id="PS51387">
    <property type="entry name" value="FAD_PCMH"/>
    <property type="match status" value="1"/>
</dbReference>
<keyword evidence="3" id="KW-0560">Oxidoreductase</keyword>
<sequence length="463" mass="51830">MPTLTNWNDEIRFDVADDQFKTPTQVSDVQAIVRHAFERNQPVTVVGALHSTTECMVGAGIIISMKNMSRVLSVDPDRLTVTVEGGVSLHQLCSHLKELGLQPPVILEFGNFQIGAVSGTHANDTSMTRGAQFSSFVLGVKLVTPTGDVMGISETENAEYLPAIRSHFGMFGVVCEVTLRVFKNQPLQVSFQTAKVNSFLDGFTGKLQALKAAYDQVFGMLFPHTGILLWQCRKFLEPVTPSPLSPVTWTNPIASEGVNLFEDVLLPLVKVGTAVHSSAAIAELLSAALIELPLKIMRHSSYVIDPCDRGIIYGEHAPGFEFYDWMFPEEKWCDMVRAFLQLSDRFRRERDFALPLPALIYFVKQDQASLLSRSRHANMIAIDPLYPNPKNPTWKAFRVAFNDIAVKHGGIPHINKTRDGAISHFAKVQDPESIRLYLQKRKQLDPKDLFLNDFFKTMFAEYL</sequence>
<evidence type="ECO:0000256" key="1">
    <source>
        <dbReference type="ARBA" id="ARBA00005083"/>
    </source>
</evidence>
<dbReference type="EMBL" id="JAPDRL010000027">
    <property type="protein sequence ID" value="KAJ9665571.1"/>
    <property type="molecule type" value="Genomic_DNA"/>
</dbReference>
<dbReference type="InterPro" id="IPR036318">
    <property type="entry name" value="FAD-bd_PCMH-like_sf"/>
</dbReference>
<comment type="caution">
    <text evidence="6">The sequence shown here is derived from an EMBL/GenBank/DDBJ whole genome shotgun (WGS) entry which is preliminary data.</text>
</comment>
<proteinExistence type="predicted"/>
<name>A0ABQ9NX19_9PEZI</name>
<dbReference type="PANTHER" id="PTHR43762">
    <property type="entry name" value="L-GULONOLACTONE OXIDASE"/>
    <property type="match status" value="1"/>
</dbReference>
<dbReference type="InterPro" id="IPR010031">
    <property type="entry name" value="FAD_lactone_oxidase-like"/>
</dbReference>
<dbReference type="InterPro" id="IPR016166">
    <property type="entry name" value="FAD-bd_PCMH"/>
</dbReference>
<organism evidence="6 7">
    <name type="scientific">Coniosporium apollinis</name>
    <dbReference type="NCBI Taxonomy" id="61459"/>
    <lineage>
        <taxon>Eukaryota</taxon>
        <taxon>Fungi</taxon>
        <taxon>Dikarya</taxon>
        <taxon>Ascomycota</taxon>
        <taxon>Pezizomycotina</taxon>
        <taxon>Dothideomycetes</taxon>
        <taxon>Dothideomycetes incertae sedis</taxon>
        <taxon>Coniosporium</taxon>
    </lineage>
</organism>
<dbReference type="InterPro" id="IPR006094">
    <property type="entry name" value="Oxid_FAD_bind_N"/>
</dbReference>
<evidence type="ECO:0000259" key="5">
    <source>
        <dbReference type="PROSITE" id="PS51387"/>
    </source>
</evidence>
<accession>A0ABQ9NX19</accession>
<evidence type="ECO:0000256" key="2">
    <source>
        <dbReference type="ARBA" id="ARBA00013136"/>
    </source>
</evidence>
<dbReference type="InterPro" id="IPR016167">
    <property type="entry name" value="FAD-bd_PCMH_sub1"/>
</dbReference>
<protein>
    <recommendedName>
        <fullName evidence="2">D-arabinono-1,4-lactone oxidase</fullName>
        <ecNumber evidence="2">1.1.3.37</ecNumber>
    </recommendedName>
    <alternativeName>
        <fullName evidence="4">L-galactono-gamma-lactone oxidase</fullName>
    </alternativeName>
</protein>
<evidence type="ECO:0000256" key="3">
    <source>
        <dbReference type="ARBA" id="ARBA00023002"/>
    </source>
</evidence>
<dbReference type="SUPFAM" id="SSF56176">
    <property type="entry name" value="FAD-binding/transporter-associated domain-like"/>
    <property type="match status" value="1"/>
</dbReference>
<feature type="domain" description="FAD-binding PCMH-type" evidence="5">
    <location>
        <begin position="13"/>
        <end position="184"/>
    </location>
</feature>